<comment type="caution">
    <text evidence="1">The sequence shown here is derived from an EMBL/GenBank/DDBJ whole genome shotgun (WGS) entry which is preliminary data.</text>
</comment>
<accession>A0ABN7Y9Q6</accession>
<keyword evidence="2" id="KW-1185">Reference proteome</keyword>
<evidence type="ECO:0000313" key="2">
    <source>
        <dbReference type="Proteomes" id="UP000721236"/>
    </source>
</evidence>
<dbReference type="EMBL" id="CAJZAH010000001">
    <property type="protein sequence ID" value="CAG9168537.1"/>
    <property type="molecule type" value="Genomic_DNA"/>
</dbReference>
<organism evidence="1 2">
    <name type="scientific">Cupriavidus respiraculi</name>
    <dbReference type="NCBI Taxonomy" id="195930"/>
    <lineage>
        <taxon>Bacteria</taxon>
        <taxon>Pseudomonadati</taxon>
        <taxon>Pseudomonadota</taxon>
        <taxon>Betaproteobacteria</taxon>
        <taxon>Burkholderiales</taxon>
        <taxon>Burkholderiaceae</taxon>
        <taxon>Cupriavidus</taxon>
    </lineage>
</organism>
<evidence type="ECO:0008006" key="3">
    <source>
        <dbReference type="Google" id="ProtNLM"/>
    </source>
</evidence>
<evidence type="ECO:0000313" key="1">
    <source>
        <dbReference type="EMBL" id="CAG9168537.1"/>
    </source>
</evidence>
<dbReference type="RefSeq" id="WP_224040200.1">
    <property type="nucleotide sequence ID" value="NZ_CAJZAH010000001.1"/>
</dbReference>
<sequence length="192" mass="20586">MVTKPNESVEPTVVALIDAVTAWQGALDQTLSASGLTYAKLLLLRAIAQGEFERGQGYRGAVFVDAKLAEHLLEQLHADSWIVFVDGQGRPCAPGDPAARPDILEPVRARLSRIEQGVKALHSVSAAPFSVDERATLGLLLQRMKETLDDHRTRQARRPCDGLAAAPCCGPCHEALMRNLAGGTAAPADCRL</sequence>
<reference evidence="1 2" key="1">
    <citation type="submission" date="2021-08" db="EMBL/GenBank/DDBJ databases">
        <authorList>
            <person name="Peeters C."/>
        </authorList>
    </citation>
    <scope>NUCLEOTIDE SEQUENCE [LARGE SCALE GENOMIC DNA]</scope>
    <source>
        <strain evidence="1 2">LMG 21510</strain>
    </source>
</reference>
<proteinExistence type="predicted"/>
<gene>
    <name evidence="1" type="ORF">LMG21510_01120</name>
</gene>
<dbReference type="Proteomes" id="UP000721236">
    <property type="component" value="Unassembled WGS sequence"/>
</dbReference>
<protein>
    <recommendedName>
        <fullName evidence="3">MarR family transcriptional regulator</fullName>
    </recommendedName>
</protein>
<name>A0ABN7Y9Q6_9BURK</name>